<dbReference type="AlphaFoldDB" id="A0A150WRI9"/>
<dbReference type="InterPro" id="IPR029058">
    <property type="entry name" value="AB_hydrolase_fold"/>
</dbReference>
<sequence>MKSLFLKLLGATVLLFPLLSFAVSESDYGQIYNLVDNGRGSFYQHYYFIGQKNVKIVFTKFGTTQGAKGSLVISPGRTESSLKYVETAYDFIQAGYSPVYVINHRGQGLSGRMLSDPQKGHVEDYVDYAKDFAQFMDFVVADKKIDIKRLYGVAHSLGGAVITDYSMNYRSPFKAVAMSAPLYKIPNDTEENLLRDTFLACYVQFRCNDYIPNGGPFRWEDRNFETNDVTHSRVRFDYRDHLWRKWPALQLGSPTIRWVRETVQANIKRRDINRLGTIRSPFLILQADDELVVDNSGHPPICQRMGPSKCRIERVRGSRHEMLMEVDSIRTPVVQRMLQFFANN</sequence>
<comment type="caution">
    <text evidence="3">The sequence shown here is derived from an EMBL/GenBank/DDBJ whole genome shotgun (WGS) entry which is preliminary data.</text>
</comment>
<dbReference type="Gene3D" id="3.40.50.1820">
    <property type="entry name" value="alpha/beta hydrolase"/>
    <property type="match status" value="1"/>
</dbReference>
<evidence type="ECO:0000259" key="2">
    <source>
        <dbReference type="Pfam" id="PF12146"/>
    </source>
</evidence>
<feature type="domain" description="Serine aminopeptidase S33" evidence="2">
    <location>
        <begin position="67"/>
        <end position="327"/>
    </location>
</feature>
<keyword evidence="1" id="KW-0732">Signal</keyword>
<dbReference type="EMBL" id="LUKE01000001">
    <property type="protein sequence ID" value="KYG66978.1"/>
    <property type="molecule type" value="Genomic_DNA"/>
</dbReference>
<proteinExistence type="predicted"/>
<dbReference type="PANTHER" id="PTHR11614">
    <property type="entry name" value="PHOSPHOLIPASE-RELATED"/>
    <property type="match status" value="1"/>
</dbReference>
<feature type="chain" id="PRO_5007573531" description="Serine aminopeptidase S33 domain-containing protein" evidence="1">
    <location>
        <begin position="23"/>
        <end position="344"/>
    </location>
</feature>
<organism evidence="3 4">
    <name type="scientific">Bdellovibrio bacteriovorus</name>
    <dbReference type="NCBI Taxonomy" id="959"/>
    <lineage>
        <taxon>Bacteria</taxon>
        <taxon>Pseudomonadati</taxon>
        <taxon>Bdellovibrionota</taxon>
        <taxon>Bdellovibrionia</taxon>
        <taxon>Bdellovibrionales</taxon>
        <taxon>Pseudobdellovibrionaceae</taxon>
        <taxon>Bdellovibrio</taxon>
    </lineage>
</organism>
<name>A0A150WRI9_BDEBC</name>
<dbReference type="Pfam" id="PF12146">
    <property type="entry name" value="Hydrolase_4"/>
    <property type="match status" value="1"/>
</dbReference>
<dbReference type="OrthoDB" id="9788260at2"/>
<evidence type="ECO:0000256" key="1">
    <source>
        <dbReference type="SAM" id="SignalP"/>
    </source>
</evidence>
<dbReference type="InterPro" id="IPR051044">
    <property type="entry name" value="MAG_DAG_Lipase"/>
</dbReference>
<dbReference type="SUPFAM" id="SSF53474">
    <property type="entry name" value="alpha/beta-Hydrolases"/>
    <property type="match status" value="1"/>
</dbReference>
<dbReference type="InterPro" id="IPR022742">
    <property type="entry name" value="Hydrolase_4"/>
</dbReference>
<evidence type="ECO:0000313" key="4">
    <source>
        <dbReference type="Proteomes" id="UP000075320"/>
    </source>
</evidence>
<accession>A0A150WRI9</accession>
<keyword evidence="4" id="KW-1185">Reference proteome</keyword>
<dbReference type="Proteomes" id="UP000075320">
    <property type="component" value="Unassembled WGS sequence"/>
</dbReference>
<dbReference type="RefSeq" id="WP_061834555.1">
    <property type="nucleotide sequence ID" value="NZ_LUKE01000001.1"/>
</dbReference>
<protein>
    <recommendedName>
        <fullName evidence="2">Serine aminopeptidase S33 domain-containing protein</fullName>
    </recommendedName>
</protein>
<gene>
    <name evidence="3" type="ORF">AZI86_08120</name>
</gene>
<evidence type="ECO:0000313" key="3">
    <source>
        <dbReference type="EMBL" id="KYG66978.1"/>
    </source>
</evidence>
<reference evidence="3 4" key="1">
    <citation type="submission" date="2016-03" db="EMBL/GenBank/DDBJ databases">
        <authorList>
            <person name="Ploux O."/>
        </authorList>
    </citation>
    <scope>NUCLEOTIDE SEQUENCE [LARGE SCALE GENOMIC DNA]</scope>
    <source>
        <strain evidence="3 4">R0</strain>
    </source>
</reference>
<feature type="signal peptide" evidence="1">
    <location>
        <begin position="1"/>
        <end position="22"/>
    </location>
</feature>